<keyword evidence="3" id="KW-1185">Reference proteome</keyword>
<dbReference type="EMBL" id="JADAKE010000010">
    <property type="protein sequence ID" value="MBF8807591.1"/>
    <property type="molecule type" value="Genomic_DNA"/>
</dbReference>
<name>A0A931AUJ8_9ENTE</name>
<protein>
    <submittedName>
        <fullName evidence="2">Uncharacterized protein</fullName>
    </submittedName>
</protein>
<feature type="transmembrane region" description="Helical" evidence="1">
    <location>
        <begin position="12"/>
        <end position="32"/>
    </location>
</feature>
<feature type="transmembrane region" description="Helical" evidence="1">
    <location>
        <begin position="44"/>
        <end position="64"/>
    </location>
</feature>
<keyword evidence="1" id="KW-0472">Membrane</keyword>
<evidence type="ECO:0000256" key="1">
    <source>
        <dbReference type="SAM" id="Phobius"/>
    </source>
</evidence>
<reference evidence="2" key="1">
    <citation type="submission" date="2020-09" db="EMBL/GenBank/DDBJ databases">
        <title>Genomic insights into the novelty and pathogenicity of a unique biofilm-forming Enterococcus sp. bacteria (Enterococcus lacertideformus) identified in reptiles.</title>
        <authorList>
            <person name="Agius J.E."/>
            <person name="Phalen D.N."/>
            <person name="Rose K."/>
            <person name="Eden J.-S."/>
        </authorList>
    </citation>
    <scope>NUCLEOTIDE SEQUENCE</scope>
    <source>
        <strain evidence="2">PHRS 0518</strain>
    </source>
</reference>
<gene>
    <name evidence="2" type="ORF">IC227_03365</name>
</gene>
<evidence type="ECO:0000313" key="3">
    <source>
        <dbReference type="Proteomes" id="UP000637757"/>
    </source>
</evidence>
<accession>A0A931AUJ8</accession>
<proteinExistence type="predicted"/>
<comment type="caution">
    <text evidence="2">The sequence shown here is derived from an EMBL/GenBank/DDBJ whole genome shotgun (WGS) entry which is preliminary data.</text>
</comment>
<dbReference type="Proteomes" id="UP000637757">
    <property type="component" value="Unassembled WGS sequence"/>
</dbReference>
<evidence type="ECO:0000313" key="2">
    <source>
        <dbReference type="EMBL" id="MBF8807591.1"/>
    </source>
</evidence>
<keyword evidence="1" id="KW-1133">Transmembrane helix</keyword>
<dbReference type="AlphaFoldDB" id="A0A931AUJ8"/>
<sequence length="110" mass="12381">MSVSNKAPCIKTMRFILCKLVIYLGVVLSYFISDKLVDYLVGAFSYTVLLIEIMISVAALLLAFKKGLLFEKNLNLVALTTLSLIFIEILFTNTIVMTLLTALLDFFLYL</sequence>
<feature type="transmembrane region" description="Helical" evidence="1">
    <location>
        <begin position="76"/>
        <end position="109"/>
    </location>
</feature>
<organism evidence="2 3">
    <name type="scientific">Enterococcus lacertideformus</name>
    <dbReference type="NCBI Taxonomy" id="2771493"/>
    <lineage>
        <taxon>Bacteria</taxon>
        <taxon>Bacillati</taxon>
        <taxon>Bacillota</taxon>
        <taxon>Bacilli</taxon>
        <taxon>Lactobacillales</taxon>
        <taxon>Enterococcaceae</taxon>
        <taxon>Enterococcus</taxon>
    </lineage>
</organism>
<keyword evidence="1" id="KW-0812">Transmembrane</keyword>